<keyword evidence="2" id="KW-1185">Reference proteome</keyword>
<dbReference type="Proteomes" id="UP001221142">
    <property type="component" value="Unassembled WGS sequence"/>
</dbReference>
<reference evidence="1" key="1">
    <citation type="submission" date="2023-03" db="EMBL/GenBank/DDBJ databases">
        <title>Massive genome expansion in bonnet fungi (Mycena s.s.) driven by repeated elements and novel gene families across ecological guilds.</title>
        <authorList>
            <consortium name="Lawrence Berkeley National Laboratory"/>
            <person name="Harder C.B."/>
            <person name="Miyauchi S."/>
            <person name="Viragh M."/>
            <person name="Kuo A."/>
            <person name="Thoen E."/>
            <person name="Andreopoulos B."/>
            <person name="Lu D."/>
            <person name="Skrede I."/>
            <person name="Drula E."/>
            <person name="Henrissat B."/>
            <person name="Morin E."/>
            <person name="Kohler A."/>
            <person name="Barry K."/>
            <person name="LaButti K."/>
            <person name="Morin E."/>
            <person name="Salamov A."/>
            <person name="Lipzen A."/>
            <person name="Mereny Z."/>
            <person name="Hegedus B."/>
            <person name="Baldrian P."/>
            <person name="Stursova M."/>
            <person name="Weitz H."/>
            <person name="Taylor A."/>
            <person name="Grigoriev I.V."/>
            <person name="Nagy L.G."/>
            <person name="Martin F."/>
            <person name="Kauserud H."/>
        </authorList>
    </citation>
    <scope>NUCLEOTIDE SEQUENCE</scope>
    <source>
        <strain evidence="1">9284</strain>
    </source>
</reference>
<comment type="caution">
    <text evidence="1">The sequence shown here is derived from an EMBL/GenBank/DDBJ whole genome shotgun (WGS) entry which is preliminary data.</text>
</comment>
<accession>A0AAD7B6G0</accession>
<name>A0AAD7B6G0_9AGAR</name>
<sequence>MSLLLGRPRAVSINRFDADLPMALEGEDPTLVIYGRLLIKLMEIWGRVQDEIYPIKGKEQNYQAIVADLEYAPLLFMYHGQS</sequence>
<organism evidence="1 2">
    <name type="scientific">Roridomyces roridus</name>
    <dbReference type="NCBI Taxonomy" id="1738132"/>
    <lineage>
        <taxon>Eukaryota</taxon>
        <taxon>Fungi</taxon>
        <taxon>Dikarya</taxon>
        <taxon>Basidiomycota</taxon>
        <taxon>Agaricomycotina</taxon>
        <taxon>Agaricomycetes</taxon>
        <taxon>Agaricomycetidae</taxon>
        <taxon>Agaricales</taxon>
        <taxon>Marasmiineae</taxon>
        <taxon>Mycenaceae</taxon>
        <taxon>Roridomyces</taxon>
    </lineage>
</organism>
<dbReference type="EMBL" id="JARKIF010000031">
    <property type="protein sequence ID" value="KAJ7612158.1"/>
    <property type="molecule type" value="Genomic_DNA"/>
</dbReference>
<protein>
    <submittedName>
        <fullName evidence="1">Uncharacterized protein</fullName>
    </submittedName>
</protein>
<evidence type="ECO:0000313" key="2">
    <source>
        <dbReference type="Proteomes" id="UP001221142"/>
    </source>
</evidence>
<dbReference type="AlphaFoldDB" id="A0AAD7B6G0"/>
<gene>
    <name evidence="1" type="ORF">FB45DRAFT_1037080</name>
</gene>
<evidence type="ECO:0000313" key="1">
    <source>
        <dbReference type="EMBL" id="KAJ7612158.1"/>
    </source>
</evidence>
<proteinExistence type="predicted"/>